<keyword evidence="7" id="KW-1185">Reference proteome</keyword>
<dbReference type="SUPFAM" id="SSF48726">
    <property type="entry name" value="Immunoglobulin"/>
    <property type="match status" value="2"/>
</dbReference>
<dbReference type="OrthoDB" id="5985519at2759"/>
<keyword evidence="2" id="KW-0677">Repeat</keyword>
<dbReference type="InterPro" id="IPR013783">
    <property type="entry name" value="Ig-like_fold"/>
</dbReference>
<sequence length="143" mass="15032">APIIINGGAQQVIEGELARIECLAEGHPPPIISWLRNGIRVETGVQGVRYIAEGKVLNVIEARSSDSGIYVCAATNEAGTAQQAYTLEVLVSPKIVTTSPAKTSVPVGSPFTLKCGVRGYPEPKISWTVDGQPLVHGKDGVSI</sequence>
<dbReference type="PROSITE" id="PS50835">
    <property type="entry name" value="IG_LIKE"/>
    <property type="match status" value="2"/>
</dbReference>
<dbReference type="STRING" id="51031.W2SRL5"/>
<dbReference type="InterPro" id="IPR007110">
    <property type="entry name" value="Ig-like_dom"/>
</dbReference>
<dbReference type="GO" id="GO:0008046">
    <property type="term" value="F:axon guidance receptor activity"/>
    <property type="evidence" value="ECO:0007669"/>
    <property type="project" value="TreeGrafter"/>
</dbReference>
<feature type="non-terminal residue" evidence="6">
    <location>
        <position position="1"/>
    </location>
</feature>
<dbReference type="GO" id="GO:0030424">
    <property type="term" value="C:axon"/>
    <property type="evidence" value="ECO:0007669"/>
    <property type="project" value="TreeGrafter"/>
</dbReference>
<dbReference type="GO" id="GO:0050808">
    <property type="term" value="P:synapse organization"/>
    <property type="evidence" value="ECO:0007669"/>
    <property type="project" value="TreeGrafter"/>
</dbReference>
<evidence type="ECO:0000256" key="2">
    <source>
        <dbReference type="ARBA" id="ARBA00022737"/>
    </source>
</evidence>
<gene>
    <name evidence="6" type="ORF">NECAME_18992</name>
</gene>
<feature type="domain" description="Ig-like" evidence="5">
    <location>
        <begin position="2"/>
        <end position="88"/>
    </location>
</feature>
<dbReference type="Pfam" id="PF13927">
    <property type="entry name" value="Ig_3"/>
    <property type="match status" value="1"/>
</dbReference>
<dbReference type="FunFam" id="2.60.40.10:FF:000032">
    <property type="entry name" value="palladin isoform X1"/>
    <property type="match status" value="1"/>
</dbReference>
<dbReference type="InterPro" id="IPR003599">
    <property type="entry name" value="Ig_sub"/>
</dbReference>
<evidence type="ECO:0000313" key="7">
    <source>
        <dbReference type="Proteomes" id="UP000053676"/>
    </source>
</evidence>
<evidence type="ECO:0000259" key="5">
    <source>
        <dbReference type="PROSITE" id="PS50835"/>
    </source>
</evidence>
<dbReference type="GO" id="GO:0005886">
    <property type="term" value="C:plasma membrane"/>
    <property type="evidence" value="ECO:0007669"/>
    <property type="project" value="TreeGrafter"/>
</dbReference>
<dbReference type="GO" id="GO:0007156">
    <property type="term" value="P:homophilic cell adhesion via plasma membrane adhesion molecules"/>
    <property type="evidence" value="ECO:0007669"/>
    <property type="project" value="TreeGrafter"/>
</dbReference>
<keyword evidence="1" id="KW-0732">Signal</keyword>
<evidence type="ECO:0000256" key="4">
    <source>
        <dbReference type="ARBA" id="ARBA00023319"/>
    </source>
</evidence>
<feature type="domain" description="Ig-like" evidence="5">
    <location>
        <begin position="93"/>
        <end position="143"/>
    </location>
</feature>
<dbReference type="InterPro" id="IPR003598">
    <property type="entry name" value="Ig_sub2"/>
</dbReference>
<dbReference type="SMART" id="SM00408">
    <property type="entry name" value="IGc2"/>
    <property type="match status" value="1"/>
</dbReference>
<evidence type="ECO:0000256" key="1">
    <source>
        <dbReference type="ARBA" id="ARBA00022729"/>
    </source>
</evidence>
<keyword evidence="3" id="KW-1015">Disulfide bond</keyword>
<dbReference type="PANTHER" id="PTHR45080">
    <property type="entry name" value="CONTACTIN 5"/>
    <property type="match status" value="1"/>
</dbReference>
<protein>
    <submittedName>
        <fullName evidence="6">Immunoglobulin I-set domain protein</fullName>
    </submittedName>
</protein>
<keyword evidence="4" id="KW-0393">Immunoglobulin domain</keyword>
<dbReference type="KEGG" id="nai:NECAME_18992"/>
<accession>W2SRL5</accession>
<dbReference type="Proteomes" id="UP000053676">
    <property type="component" value="Unassembled WGS sequence"/>
</dbReference>
<dbReference type="InterPro" id="IPR036179">
    <property type="entry name" value="Ig-like_dom_sf"/>
</dbReference>
<reference evidence="7" key="1">
    <citation type="journal article" date="2014" name="Nat. Genet.">
        <title>Genome of the human hookworm Necator americanus.</title>
        <authorList>
            <person name="Tang Y.T."/>
            <person name="Gao X."/>
            <person name="Rosa B.A."/>
            <person name="Abubucker S."/>
            <person name="Hallsworth-Pepin K."/>
            <person name="Martin J."/>
            <person name="Tyagi R."/>
            <person name="Heizer E."/>
            <person name="Zhang X."/>
            <person name="Bhonagiri-Palsikar V."/>
            <person name="Minx P."/>
            <person name="Warren W.C."/>
            <person name="Wang Q."/>
            <person name="Zhan B."/>
            <person name="Hotez P.J."/>
            <person name="Sternberg P.W."/>
            <person name="Dougall A."/>
            <person name="Gaze S.T."/>
            <person name="Mulvenna J."/>
            <person name="Sotillo J."/>
            <person name="Ranganathan S."/>
            <person name="Rabelo E.M."/>
            <person name="Wilson R.K."/>
            <person name="Felgner P.L."/>
            <person name="Bethony J."/>
            <person name="Hawdon J.M."/>
            <person name="Gasser R.B."/>
            <person name="Loukas A."/>
            <person name="Mitreva M."/>
        </authorList>
    </citation>
    <scope>NUCLEOTIDE SEQUENCE [LARGE SCALE GENOMIC DNA]</scope>
</reference>
<dbReference type="AlphaFoldDB" id="W2SRL5"/>
<evidence type="ECO:0000256" key="3">
    <source>
        <dbReference type="ARBA" id="ARBA00023157"/>
    </source>
</evidence>
<dbReference type="PANTHER" id="PTHR45080:SF8">
    <property type="entry name" value="IG-LIKE DOMAIN-CONTAINING PROTEIN"/>
    <property type="match status" value="1"/>
</dbReference>
<feature type="non-terminal residue" evidence="6">
    <location>
        <position position="143"/>
    </location>
</feature>
<dbReference type="GO" id="GO:0043025">
    <property type="term" value="C:neuronal cell body"/>
    <property type="evidence" value="ECO:0007669"/>
    <property type="project" value="TreeGrafter"/>
</dbReference>
<name>W2SRL5_NECAM</name>
<dbReference type="Pfam" id="PF07679">
    <property type="entry name" value="I-set"/>
    <property type="match status" value="1"/>
</dbReference>
<dbReference type="InterPro" id="IPR013098">
    <property type="entry name" value="Ig_I-set"/>
</dbReference>
<dbReference type="OMA" id="NGIHIAM"/>
<dbReference type="EMBL" id="KI665405">
    <property type="protein sequence ID" value="ETN72168.1"/>
    <property type="molecule type" value="Genomic_DNA"/>
</dbReference>
<evidence type="ECO:0000313" key="6">
    <source>
        <dbReference type="EMBL" id="ETN72168.1"/>
    </source>
</evidence>
<dbReference type="SMART" id="SM00409">
    <property type="entry name" value="IG"/>
    <property type="match status" value="1"/>
</dbReference>
<organism evidence="6 7">
    <name type="scientific">Necator americanus</name>
    <name type="common">Human hookworm</name>
    <dbReference type="NCBI Taxonomy" id="51031"/>
    <lineage>
        <taxon>Eukaryota</taxon>
        <taxon>Metazoa</taxon>
        <taxon>Ecdysozoa</taxon>
        <taxon>Nematoda</taxon>
        <taxon>Chromadorea</taxon>
        <taxon>Rhabditida</taxon>
        <taxon>Rhabditina</taxon>
        <taxon>Rhabditomorpha</taxon>
        <taxon>Strongyloidea</taxon>
        <taxon>Ancylostomatidae</taxon>
        <taxon>Bunostominae</taxon>
        <taxon>Necator</taxon>
    </lineage>
</organism>
<dbReference type="InterPro" id="IPR050958">
    <property type="entry name" value="Cell_Adh-Cytoskel_Orgn"/>
</dbReference>
<dbReference type="Gene3D" id="2.60.40.10">
    <property type="entry name" value="Immunoglobulins"/>
    <property type="match status" value="2"/>
</dbReference>
<proteinExistence type="predicted"/>